<organism evidence="3 4">
    <name type="scientific">Variovorax paradoxus</name>
    <dbReference type="NCBI Taxonomy" id="34073"/>
    <lineage>
        <taxon>Bacteria</taxon>
        <taxon>Pseudomonadati</taxon>
        <taxon>Pseudomonadota</taxon>
        <taxon>Betaproteobacteria</taxon>
        <taxon>Burkholderiales</taxon>
        <taxon>Comamonadaceae</taxon>
        <taxon>Variovorax</taxon>
    </lineage>
</organism>
<accession>A0AA91IBC3</accession>
<evidence type="ECO:0000313" key="4">
    <source>
        <dbReference type="Proteomes" id="UP000077852"/>
    </source>
</evidence>
<dbReference type="Gene3D" id="3.40.50.1110">
    <property type="entry name" value="SGNH hydrolase"/>
    <property type="match status" value="1"/>
</dbReference>
<dbReference type="InterPro" id="IPR013830">
    <property type="entry name" value="SGNH_hydro"/>
</dbReference>
<dbReference type="SUPFAM" id="SSF52266">
    <property type="entry name" value="SGNH hydrolase"/>
    <property type="match status" value="1"/>
</dbReference>
<gene>
    <name evidence="3" type="ORF">A3K87_14360</name>
</gene>
<evidence type="ECO:0000259" key="2">
    <source>
        <dbReference type="Pfam" id="PF13472"/>
    </source>
</evidence>
<protein>
    <recommendedName>
        <fullName evidence="2">SGNH hydrolase-type esterase domain-containing protein</fullName>
    </recommendedName>
</protein>
<name>A0AA91IBC3_VARPD</name>
<comment type="caution">
    <text evidence="3">The sequence shown here is derived from an EMBL/GenBank/DDBJ whole genome shotgun (WGS) entry which is preliminary data.</text>
</comment>
<dbReference type="EMBL" id="LVHG01000037">
    <property type="protein sequence ID" value="OAK64566.1"/>
    <property type="molecule type" value="Genomic_DNA"/>
</dbReference>
<feature type="region of interest" description="Disordered" evidence="1">
    <location>
        <begin position="1"/>
        <end position="26"/>
    </location>
</feature>
<dbReference type="RefSeq" id="WP_172839828.1">
    <property type="nucleotide sequence ID" value="NZ_LVHG01000037.1"/>
</dbReference>
<dbReference type="InterPro" id="IPR036514">
    <property type="entry name" value="SGNH_hydro_sf"/>
</dbReference>
<dbReference type="GO" id="GO:0016788">
    <property type="term" value="F:hydrolase activity, acting on ester bonds"/>
    <property type="evidence" value="ECO:0007669"/>
    <property type="project" value="UniProtKB-ARBA"/>
</dbReference>
<proteinExistence type="predicted"/>
<dbReference type="AlphaFoldDB" id="A0AA91IBC3"/>
<evidence type="ECO:0000313" key="3">
    <source>
        <dbReference type="EMBL" id="OAK64566.1"/>
    </source>
</evidence>
<feature type="domain" description="SGNH hydrolase-type esterase" evidence="2">
    <location>
        <begin position="46"/>
        <end position="191"/>
    </location>
</feature>
<evidence type="ECO:0000256" key="1">
    <source>
        <dbReference type="SAM" id="MobiDB-lite"/>
    </source>
</evidence>
<dbReference type="Pfam" id="PF13472">
    <property type="entry name" value="Lipase_GDSL_2"/>
    <property type="match status" value="1"/>
</dbReference>
<dbReference type="Proteomes" id="UP000077852">
    <property type="component" value="Unassembled WGS sequence"/>
</dbReference>
<reference evidence="3 4" key="1">
    <citation type="submission" date="2016-03" db="EMBL/GenBank/DDBJ databases">
        <title>Genome sequence of Variovorax paradoxus KB5.</title>
        <authorList>
            <person name="Jeong H."/>
            <person name="Hong C.E."/>
            <person name="Jo S.H."/>
            <person name="Park J.M."/>
        </authorList>
    </citation>
    <scope>NUCLEOTIDE SEQUENCE [LARGE SCALE GENOMIC DNA]</scope>
    <source>
        <strain evidence="3 4">KB5</strain>
    </source>
</reference>
<sequence length="214" mass="22799">MALATGCAQAPVVPSEDHVKSSGVSPASRAVERAAAPQGACSVELYGDSILHGGFLGDRRLDESPAAALRRMRPRYRVIDHSVSGETASARSAAFASEARSSRIVVIQHGLNDVMQNLPLEPALRAMVTQSRAEGRDVVLTGLSQTLAGADVRARGDATVRRLAGDLAVPFADWGSVPMRRGEMADILHPSQIYSTRLVERLVKVLDHLAPECV</sequence>